<dbReference type="Proteomes" id="UP000030108">
    <property type="component" value="Unassembled WGS sequence"/>
</dbReference>
<protein>
    <submittedName>
        <fullName evidence="6">SIR2 family transcriptional regulator</fullName>
    </submittedName>
</protein>
<dbReference type="GO" id="GO:0017136">
    <property type="term" value="F:histone deacetylase activity, NAD-dependent"/>
    <property type="evidence" value="ECO:0007669"/>
    <property type="project" value="TreeGrafter"/>
</dbReference>
<dbReference type="InterPro" id="IPR029035">
    <property type="entry name" value="DHS-like_NAD/FAD-binding_dom"/>
</dbReference>
<comment type="caution">
    <text evidence="6">The sequence shown here is derived from an EMBL/GenBank/DDBJ whole genome shotgun (WGS) entry which is preliminary data.</text>
</comment>
<feature type="active site" description="Proton acceptor" evidence="4">
    <location>
        <position position="148"/>
    </location>
</feature>
<reference evidence="7" key="1">
    <citation type="journal article" date="2014" name="Genome Announc.">
        <title>Draft genome sequence of the plant-pathogenic soil fungus Rhizoctonia solani anastomosis group 3 strain Rhs1AP.</title>
        <authorList>
            <person name="Cubeta M.A."/>
            <person name="Thomas E."/>
            <person name="Dean R.A."/>
            <person name="Jabaji S."/>
            <person name="Neate S.M."/>
            <person name="Tavantzis S."/>
            <person name="Toda T."/>
            <person name="Vilgalys R."/>
            <person name="Bharathan N."/>
            <person name="Fedorova-Abrams N."/>
            <person name="Pakala S.B."/>
            <person name="Pakala S.M."/>
            <person name="Zafar N."/>
            <person name="Joardar V."/>
            <person name="Losada L."/>
            <person name="Nierman W.C."/>
        </authorList>
    </citation>
    <scope>NUCLEOTIDE SEQUENCE [LARGE SCALE GENOMIC DNA]</scope>
    <source>
        <strain evidence="7">AG-3</strain>
    </source>
</reference>
<organism evidence="6 7">
    <name type="scientific">Rhizoctonia solani AG-3 Rhs1AP</name>
    <dbReference type="NCBI Taxonomy" id="1086054"/>
    <lineage>
        <taxon>Eukaryota</taxon>
        <taxon>Fungi</taxon>
        <taxon>Dikarya</taxon>
        <taxon>Basidiomycota</taxon>
        <taxon>Agaricomycotina</taxon>
        <taxon>Agaricomycetes</taxon>
        <taxon>Cantharellales</taxon>
        <taxon>Ceratobasidiaceae</taxon>
        <taxon>Rhizoctonia</taxon>
    </lineage>
</organism>
<dbReference type="SUPFAM" id="SSF52467">
    <property type="entry name" value="DHS-like NAD/FAD-binding domain"/>
    <property type="match status" value="1"/>
</dbReference>
<keyword evidence="3" id="KW-0496">Mitochondrion</keyword>
<evidence type="ECO:0000313" key="6">
    <source>
        <dbReference type="EMBL" id="EUC54180.1"/>
    </source>
</evidence>
<evidence type="ECO:0000256" key="3">
    <source>
        <dbReference type="ARBA" id="ARBA00023128"/>
    </source>
</evidence>
<keyword evidence="4" id="KW-0862">Zinc</keyword>
<comment type="subcellular location">
    <subcellularLocation>
        <location evidence="1">Mitochondrion</location>
    </subcellularLocation>
</comment>
<dbReference type="GO" id="GO:0031508">
    <property type="term" value="P:pericentric heterochromatin formation"/>
    <property type="evidence" value="ECO:0007669"/>
    <property type="project" value="TreeGrafter"/>
</dbReference>
<dbReference type="PANTHER" id="PTHR11085">
    <property type="entry name" value="NAD-DEPENDENT PROTEIN DEACYLASE SIRTUIN-5, MITOCHONDRIAL-RELATED"/>
    <property type="match status" value="1"/>
</dbReference>
<feature type="binding site" evidence="4">
    <location>
        <position position="156"/>
    </location>
    <ligand>
        <name>Zn(2+)</name>
        <dbReference type="ChEBI" id="CHEBI:29105"/>
    </ligand>
</feature>
<evidence type="ECO:0000256" key="2">
    <source>
        <dbReference type="ARBA" id="ARBA00023027"/>
    </source>
</evidence>
<sequence>MSSGTKVYDSINQPARFNAVLEAIAKTEKIMILSGSEVSVASGMPALTQTFAFSSNAFSSQMPLRAMITECSAQDRDLFQLAEDQLASYNKVMAARRIQARSAPANAFDQYFHQVLQKKHVVKYLTTSFDGLEANKKRSVEGKIVRMHGDNRFLRCSTPKCPGMTEKDTAGLDESLLSGATLLCAHCSEAAERPSTSRRPVLPLSSYSLRPAVQSSLGLDMLPGGKIRNKVVTAAKGADLLIIAGISLQSDEIMELVREISEEIHARYGGVVYIGSQPIRGRTTKYYVDFHLKMDVDECAKQILGVMDRLDSDAARS</sequence>
<dbReference type="GO" id="GO:0070403">
    <property type="term" value="F:NAD+ binding"/>
    <property type="evidence" value="ECO:0007669"/>
    <property type="project" value="TreeGrafter"/>
</dbReference>
<dbReference type="GO" id="GO:0031934">
    <property type="term" value="C:mating-type region heterochromatin"/>
    <property type="evidence" value="ECO:0007669"/>
    <property type="project" value="TreeGrafter"/>
</dbReference>
<evidence type="ECO:0000256" key="1">
    <source>
        <dbReference type="ARBA" id="ARBA00004173"/>
    </source>
</evidence>
<keyword evidence="4" id="KW-0479">Metal-binding</keyword>
<dbReference type="OrthoDB" id="3254961at2759"/>
<dbReference type="GO" id="GO:0005739">
    <property type="term" value="C:mitochondrion"/>
    <property type="evidence" value="ECO:0007669"/>
    <property type="project" value="UniProtKB-SubCell"/>
</dbReference>
<dbReference type="GO" id="GO:1990414">
    <property type="term" value="P:replication-born double-strand break repair via sister chromatid exchange"/>
    <property type="evidence" value="ECO:0007669"/>
    <property type="project" value="TreeGrafter"/>
</dbReference>
<dbReference type="GO" id="GO:0005634">
    <property type="term" value="C:nucleus"/>
    <property type="evidence" value="ECO:0007669"/>
    <property type="project" value="TreeGrafter"/>
</dbReference>
<name>X8IWN7_9AGAM</name>
<feature type="non-terminal residue" evidence="6">
    <location>
        <position position="317"/>
    </location>
</feature>
<feature type="domain" description="Deacetylase sirtuin-type" evidence="5">
    <location>
        <begin position="4"/>
        <end position="313"/>
    </location>
</feature>
<dbReference type="GO" id="GO:0046872">
    <property type="term" value="F:metal ion binding"/>
    <property type="evidence" value="ECO:0007669"/>
    <property type="project" value="UniProtKB-KW"/>
</dbReference>
<evidence type="ECO:0000313" key="7">
    <source>
        <dbReference type="Proteomes" id="UP000030108"/>
    </source>
</evidence>
<feature type="binding site" evidence="4">
    <location>
        <position position="187"/>
    </location>
    <ligand>
        <name>Zn(2+)</name>
        <dbReference type="ChEBI" id="CHEBI:29105"/>
    </ligand>
</feature>
<feature type="binding site" evidence="4">
    <location>
        <position position="161"/>
    </location>
    <ligand>
        <name>Zn(2+)</name>
        <dbReference type="ChEBI" id="CHEBI:29105"/>
    </ligand>
</feature>
<evidence type="ECO:0000256" key="4">
    <source>
        <dbReference type="PROSITE-ProRule" id="PRU00236"/>
    </source>
</evidence>
<gene>
    <name evidence="6" type="ORF">RSOL_032800</name>
</gene>
<evidence type="ECO:0000259" key="5">
    <source>
        <dbReference type="PROSITE" id="PS50305"/>
    </source>
</evidence>
<keyword evidence="2" id="KW-0520">NAD</keyword>
<dbReference type="PANTHER" id="PTHR11085:SF15">
    <property type="entry name" value="NAD-DEPENDENT HISTONE DEACETYLASE HST4"/>
    <property type="match status" value="1"/>
</dbReference>
<dbReference type="InterPro" id="IPR050134">
    <property type="entry name" value="NAD-dep_sirtuin_deacylases"/>
</dbReference>
<dbReference type="PROSITE" id="PS50305">
    <property type="entry name" value="SIRTUIN"/>
    <property type="match status" value="1"/>
</dbReference>
<dbReference type="GO" id="GO:0000122">
    <property type="term" value="P:negative regulation of transcription by RNA polymerase II"/>
    <property type="evidence" value="ECO:0007669"/>
    <property type="project" value="TreeGrafter"/>
</dbReference>
<dbReference type="AlphaFoldDB" id="X8IWN7"/>
<dbReference type="InterPro" id="IPR026590">
    <property type="entry name" value="Ssirtuin_cat_dom"/>
</dbReference>
<accession>X8IWN7</accession>
<feature type="binding site" evidence="4">
    <location>
        <position position="184"/>
    </location>
    <ligand>
        <name>Zn(2+)</name>
        <dbReference type="ChEBI" id="CHEBI:29105"/>
    </ligand>
</feature>
<dbReference type="Gene3D" id="3.40.50.1220">
    <property type="entry name" value="TPP-binding domain"/>
    <property type="match status" value="1"/>
</dbReference>
<dbReference type="GO" id="GO:0006282">
    <property type="term" value="P:regulation of DNA repair"/>
    <property type="evidence" value="ECO:0007669"/>
    <property type="project" value="TreeGrafter"/>
</dbReference>
<dbReference type="EMBL" id="JATN01000322">
    <property type="protein sequence ID" value="EUC54180.1"/>
    <property type="molecule type" value="Genomic_DNA"/>
</dbReference>
<proteinExistence type="predicted"/>